<feature type="compositionally biased region" description="Basic and acidic residues" evidence="1">
    <location>
        <begin position="12"/>
        <end position="22"/>
    </location>
</feature>
<comment type="caution">
    <text evidence="2">The sequence shown here is derived from an EMBL/GenBank/DDBJ whole genome shotgun (WGS) entry which is preliminary data.</text>
</comment>
<accession>A0A9P5HCG1</accession>
<evidence type="ECO:0000313" key="2">
    <source>
        <dbReference type="EMBL" id="KAF7549451.1"/>
    </source>
</evidence>
<dbReference type="AlphaFoldDB" id="A0A9P5HCG1"/>
<dbReference type="EMBL" id="JAANBB010000122">
    <property type="protein sequence ID" value="KAF7549451.1"/>
    <property type="molecule type" value="Genomic_DNA"/>
</dbReference>
<protein>
    <submittedName>
        <fullName evidence="2">Uncharacterized protein</fullName>
    </submittedName>
</protein>
<evidence type="ECO:0000313" key="3">
    <source>
        <dbReference type="Proteomes" id="UP000722485"/>
    </source>
</evidence>
<keyword evidence="3" id="KW-1185">Reference proteome</keyword>
<name>A0A9P5HCG1_9HYPO</name>
<reference evidence="2" key="1">
    <citation type="submission" date="2020-03" db="EMBL/GenBank/DDBJ databases">
        <title>Draft Genome Sequence of Cylindrodendrum hubeiense.</title>
        <authorList>
            <person name="Buettner E."/>
            <person name="Kellner H."/>
        </authorList>
    </citation>
    <scope>NUCLEOTIDE SEQUENCE</scope>
    <source>
        <strain evidence="2">IHI 201604</strain>
    </source>
</reference>
<sequence>MGVWTGSPARARKQEPELRAGRTETYSAWSSPPVGVTPKIWMGSGRGGRGSAMSGWPLVWIWSIFVAWKPEWGLAEDEDAAVSSS</sequence>
<gene>
    <name evidence="2" type="ORF">G7Z17_g6370</name>
</gene>
<organism evidence="2 3">
    <name type="scientific">Cylindrodendrum hubeiense</name>
    <dbReference type="NCBI Taxonomy" id="595255"/>
    <lineage>
        <taxon>Eukaryota</taxon>
        <taxon>Fungi</taxon>
        <taxon>Dikarya</taxon>
        <taxon>Ascomycota</taxon>
        <taxon>Pezizomycotina</taxon>
        <taxon>Sordariomycetes</taxon>
        <taxon>Hypocreomycetidae</taxon>
        <taxon>Hypocreales</taxon>
        <taxon>Nectriaceae</taxon>
        <taxon>Cylindrodendrum</taxon>
    </lineage>
</organism>
<proteinExistence type="predicted"/>
<evidence type="ECO:0000256" key="1">
    <source>
        <dbReference type="SAM" id="MobiDB-lite"/>
    </source>
</evidence>
<feature type="region of interest" description="Disordered" evidence="1">
    <location>
        <begin position="1"/>
        <end position="30"/>
    </location>
</feature>
<dbReference type="Proteomes" id="UP000722485">
    <property type="component" value="Unassembled WGS sequence"/>
</dbReference>